<accession>A0A1X0CZ81</accession>
<name>A0A1X0CZ81_9MYCO</name>
<sequence>MEWLMRANGWHGVRRQKNVRTTTGDPSAVVTTGSGGPPVRVAYPNTLLVADFTHVNLVTGNFVYVAFVIDAYAGSIVGLEASGSKHTVPSSPGSARPLRYGAARVIRSRTASITAPQDVNI</sequence>
<dbReference type="Proteomes" id="UP000192772">
    <property type="component" value="Unassembled WGS sequence"/>
</dbReference>
<dbReference type="OrthoDB" id="4281720at2"/>
<evidence type="ECO:0008006" key="3">
    <source>
        <dbReference type="Google" id="ProtNLM"/>
    </source>
</evidence>
<evidence type="ECO:0000313" key="1">
    <source>
        <dbReference type="EMBL" id="ORA65415.1"/>
    </source>
</evidence>
<comment type="caution">
    <text evidence="1">The sequence shown here is derived from an EMBL/GenBank/DDBJ whole genome shotgun (WGS) entry which is preliminary data.</text>
</comment>
<reference evidence="1 2" key="1">
    <citation type="submission" date="2017-02" db="EMBL/GenBank/DDBJ databases">
        <title>The new phylogeny of genus Mycobacterium.</title>
        <authorList>
            <person name="Tortoli E."/>
            <person name="Trovato A."/>
            <person name="Cirillo D.M."/>
        </authorList>
    </citation>
    <scope>NUCLEOTIDE SEQUENCE [LARGE SCALE GENOMIC DNA]</scope>
    <source>
        <strain evidence="1 2">FI-09383</strain>
    </source>
</reference>
<protein>
    <recommendedName>
        <fullName evidence="3">Integrase catalytic domain-containing protein</fullName>
    </recommendedName>
</protein>
<organism evidence="1 2">
    <name type="scientific">Mycolicibacterium elephantis</name>
    <dbReference type="NCBI Taxonomy" id="81858"/>
    <lineage>
        <taxon>Bacteria</taxon>
        <taxon>Bacillati</taxon>
        <taxon>Actinomycetota</taxon>
        <taxon>Actinomycetes</taxon>
        <taxon>Mycobacteriales</taxon>
        <taxon>Mycobacteriaceae</taxon>
        <taxon>Mycolicibacterium</taxon>
    </lineage>
</organism>
<dbReference type="EMBL" id="MVHP01000014">
    <property type="protein sequence ID" value="ORA65415.1"/>
    <property type="molecule type" value="Genomic_DNA"/>
</dbReference>
<dbReference type="AlphaFoldDB" id="A0A1X0CZ81"/>
<evidence type="ECO:0000313" key="2">
    <source>
        <dbReference type="Proteomes" id="UP000192772"/>
    </source>
</evidence>
<gene>
    <name evidence="1" type="ORF">BST23_13625</name>
</gene>
<dbReference type="STRING" id="81858.BST23_13625"/>
<proteinExistence type="predicted"/>